<reference evidence="1" key="1">
    <citation type="submission" date="2012-05" db="EMBL/GenBank/DDBJ databases">
        <authorList>
            <person name="Krishnakumar V."/>
            <person name="Cheung F."/>
            <person name="Xiao Y."/>
            <person name="Chan A."/>
            <person name="Moskal W.A."/>
            <person name="Town C.D."/>
        </authorList>
    </citation>
    <scope>NUCLEOTIDE SEQUENCE</scope>
</reference>
<dbReference type="AlphaFoldDB" id="I3TAF8"/>
<sequence>MATLSSLASIVPEPSVSNNSKASLISCFFCVGKL</sequence>
<name>I3TAF8_LOTJA</name>
<evidence type="ECO:0000313" key="1">
    <source>
        <dbReference type="EMBL" id="AFK49500.1"/>
    </source>
</evidence>
<accession>I3TAF8</accession>
<protein>
    <submittedName>
        <fullName evidence="1">Uncharacterized protein</fullName>
    </submittedName>
</protein>
<proteinExistence type="evidence at transcript level"/>
<organism evidence="1">
    <name type="scientific">Lotus japonicus</name>
    <name type="common">Lotus corniculatus var. japonicus</name>
    <dbReference type="NCBI Taxonomy" id="34305"/>
    <lineage>
        <taxon>Eukaryota</taxon>
        <taxon>Viridiplantae</taxon>
        <taxon>Streptophyta</taxon>
        <taxon>Embryophyta</taxon>
        <taxon>Tracheophyta</taxon>
        <taxon>Spermatophyta</taxon>
        <taxon>Magnoliopsida</taxon>
        <taxon>eudicotyledons</taxon>
        <taxon>Gunneridae</taxon>
        <taxon>Pentapetalae</taxon>
        <taxon>rosids</taxon>
        <taxon>fabids</taxon>
        <taxon>Fabales</taxon>
        <taxon>Fabaceae</taxon>
        <taxon>Papilionoideae</taxon>
        <taxon>50 kb inversion clade</taxon>
        <taxon>NPAAA clade</taxon>
        <taxon>Hologalegina</taxon>
        <taxon>robinioid clade</taxon>
        <taxon>Loteae</taxon>
        <taxon>Lotus</taxon>
    </lineage>
</organism>
<dbReference type="EMBL" id="BT149706">
    <property type="protein sequence ID" value="AFK49500.1"/>
    <property type="molecule type" value="mRNA"/>
</dbReference>